<dbReference type="RefSeq" id="WP_150257793.1">
    <property type="nucleotide sequence ID" value="NZ_CP029189.1"/>
</dbReference>
<dbReference type="OrthoDB" id="657225at2"/>
<dbReference type="AlphaFoldDB" id="A0A5P2DIT9"/>
<dbReference type="PANTHER" id="PTHR34846:SF10">
    <property type="entry name" value="CYTOPLASMIC PROTEIN"/>
    <property type="match status" value="1"/>
</dbReference>
<dbReference type="PANTHER" id="PTHR34846">
    <property type="entry name" value="4-CARBOXYMUCONOLACTONE DECARBOXYLASE FAMILY PROTEIN (AFU_ORTHOLOGUE AFUA_6G11590)"/>
    <property type="match status" value="1"/>
</dbReference>
<evidence type="ECO:0000313" key="3">
    <source>
        <dbReference type="Proteomes" id="UP000324101"/>
    </source>
</evidence>
<dbReference type="Proteomes" id="UP000324101">
    <property type="component" value="Chromosome"/>
</dbReference>
<evidence type="ECO:0000259" key="1">
    <source>
        <dbReference type="Pfam" id="PF02627"/>
    </source>
</evidence>
<organism evidence="2 3">
    <name type="scientific">Streptomyces venezuelae</name>
    <dbReference type="NCBI Taxonomy" id="54571"/>
    <lineage>
        <taxon>Bacteria</taxon>
        <taxon>Bacillati</taxon>
        <taxon>Actinomycetota</taxon>
        <taxon>Actinomycetes</taxon>
        <taxon>Kitasatosporales</taxon>
        <taxon>Streptomycetaceae</taxon>
        <taxon>Streptomyces</taxon>
    </lineage>
</organism>
<dbReference type="Pfam" id="PF02627">
    <property type="entry name" value="CMD"/>
    <property type="match status" value="1"/>
</dbReference>
<reference evidence="2 3" key="1">
    <citation type="submission" date="2018-05" db="EMBL/GenBank/DDBJ databases">
        <title>Streptomyces venezuelae.</title>
        <authorList>
            <person name="Kim W."/>
            <person name="Lee N."/>
            <person name="Cho B.-K."/>
        </authorList>
    </citation>
    <scope>NUCLEOTIDE SEQUENCE [LARGE SCALE GENOMIC DNA]</scope>
    <source>
        <strain evidence="2 3">ATCC 21018</strain>
    </source>
</reference>
<dbReference type="SUPFAM" id="SSF69118">
    <property type="entry name" value="AhpD-like"/>
    <property type="match status" value="1"/>
</dbReference>
<proteinExistence type="predicted"/>
<accession>A0A5P2DIT9</accession>
<evidence type="ECO:0000313" key="2">
    <source>
        <dbReference type="EMBL" id="QES55075.1"/>
    </source>
</evidence>
<dbReference type="EMBL" id="CP029189">
    <property type="protein sequence ID" value="QES55075.1"/>
    <property type="molecule type" value="Genomic_DNA"/>
</dbReference>
<dbReference type="InterPro" id="IPR029032">
    <property type="entry name" value="AhpD-like"/>
</dbReference>
<gene>
    <name evidence="2" type="ORF">DEJ51_13405</name>
</gene>
<dbReference type="InterPro" id="IPR003779">
    <property type="entry name" value="CMD-like"/>
</dbReference>
<sequence>MPRISLTPPRTLLMRIGAWYSRRTYGKVLDPGQAYGHNSRVLLSYVRLERSVAKWKALDAGLKHLAVMAAAARVNCSWCMDFGYWAGHELGLPAEKIERVPQWREAREVFTELELLVMEYAEAMTETEPTVTDELARELIARLGEEAFVELTAMVALENWRSRVNSAFGLTGQGFAEDCRIPGRAATSTMKA</sequence>
<dbReference type="GO" id="GO:0051920">
    <property type="term" value="F:peroxiredoxin activity"/>
    <property type="evidence" value="ECO:0007669"/>
    <property type="project" value="InterPro"/>
</dbReference>
<protein>
    <submittedName>
        <fullName evidence="2">Carboxymuconolactone decarboxylase</fullName>
    </submittedName>
</protein>
<dbReference type="Gene3D" id="1.20.1290.10">
    <property type="entry name" value="AhpD-like"/>
    <property type="match status" value="1"/>
</dbReference>
<name>A0A5P2DIT9_STRVZ</name>
<feature type="domain" description="Carboxymuconolactone decarboxylase-like" evidence="1">
    <location>
        <begin position="46"/>
        <end position="107"/>
    </location>
</feature>